<sequence>MLHGIAKFFRQRFGNTDDREQKLHLALENYRNPEADALELTRHLIALLRPANIKESATGERQKALLASLQADPELLAAFRHHIVHFIATRRLVTFLLTAAFCPGPVFSRNGGVFCGTGSCPRYPMNAA</sequence>
<evidence type="ECO:0000313" key="1">
    <source>
        <dbReference type="EMBL" id="MBK7415225.1"/>
    </source>
</evidence>
<dbReference type="AlphaFoldDB" id="A0A935JXY3"/>
<accession>A0A935JXY3</accession>
<organism evidence="1 2">
    <name type="scientific">Candidatus Dechloromonas phosphorivorans</name>
    <dbReference type="NCBI Taxonomy" id="2899244"/>
    <lineage>
        <taxon>Bacteria</taxon>
        <taxon>Pseudomonadati</taxon>
        <taxon>Pseudomonadota</taxon>
        <taxon>Betaproteobacteria</taxon>
        <taxon>Rhodocyclales</taxon>
        <taxon>Azonexaceae</taxon>
        <taxon>Dechloromonas</taxon>
    </lineage>
</organism>
<dbReference type="EMBL" id="JADJMS010000017">
    <property type="protein sequence ID" value="MBK7415225.1"/>
    <property type="molecule type" value="Genomic_DNA"/>
</dbReference>
<proteinExistence type="predicted"/>
<gene>
    <name evidence="1" type="ORF">IPJ38_09100</name>
</gene>
<reference evidence="1 2" key="1">
    <citation type="submission" date="2020-10" db="EMBL/GenBank/DDBJ databases">
        <title>Connecting structure to function with the recovery of over 1000 high-quality activated sludge metagenome-assembled genomes encoding full-length rRNA genes using long-read sequencing.</title>
        <authorList>
            <person name="Singleton C.M."/>
            <person name="Petriglieri F."/>
            <person name="Kristensen J.M."/>
            <person name="Kirkegaard R.H."/>
            <person name="Michaelsen T.Y."/>
            <person name="Andersen M.H."/>
            <person name="Karst S.M."/>
            <person name="Dueholm M.S."/>
            <person name="Nielsen P.H."/>
            <person name="Albertsen M."/>
        </authorList>
    </citation>
    <scope>NUCLEOTIDE SEQUENCE [LARGE SCALE GENOMIC DNA]</scope>
    <source>
        <strain evidence="1">EsbW_18-Q3-R4-48_BATAC.463</strain>
    </source>
</reference>
<comment type="caution">
    <text evidence="1">The sequence shown here is derived from an EMBL/GenBank/DDBJ whole genome shotgun (WGS) entry which is preliminary data.</text>
</comment>
<evidence type="ECO:0000313" key="2">
    <source>
        <dbReference type="Proteomes" id="UP000739411"/>
    </source>
</evidence>
<name>A0A935JXY3_9RHOO</name>
<protein>
    <submittedName>
        <fullName evidence="1">Uncharacterized protein</fullName>
    </submittedName>
</protein>
<dbReference type="Proteomes" id="UP000739411">
    <property type="component" value="Unassembled WGS sequence"/>
</dbReference>